<proteinExistence type="predicted"/>
<feature type="compositionally biased region" description="Basic and acidic residues" evidence="1">
    <location>
        <begin position="152"/>
        <end position="165"/>
    </location>
</feature>
<dbReference type="AlphaFoldDB" id="A0A0F9SL04"/>
<comment type="caution">
    <text evidence="2">The sequence shown here is derived from an EMBL/GenBank/DDBJ whole genome shotgun (WGS) entry which is preliminary data.</text>
</comment>
<dbReference type="EMBL" id="LAZR01001881">
    <property type="protein sequence ID" value="KKN37631.1"/>
    <property type="molecule type" value="Genomic_DNA"/>
</dbReference>
<gene>
    <name evidence="2" type="ORF">LCGC14_0761460</name>
</gene>
<organism evidence="2">
    <name type="scientific">marine sediment metagenome</name>
    <dbReference type="NCBI Taxonomy" id="412755"/>
    <lineage>
        <taxon>unclassified sequences</taxon>
        <taxon>metagenomes</taxon>
        <taxon>ecological metagenomes</taxon>
    </lineage>
</organism>
<sequence length="222" mass="23996">MATQRRGRSVKRTQDSFQQLLAMDRRGQSAGSQGRAYSDAFALPTGGRSVAEYKAAGGLRAGSRKLPSGGDRFTQPRDHRYIPGLQEKLGAKEIRASGPPRGNPRNPVTRARNDMRLGSSIQPVRADSGPAVTSQGVARPRPKPQEIVSGQYDERGPRGRPDHVITKAKKQAPRQQPRTSRRPVRRAPARPVRGGGGGARRQQTAASGSMARIAARRRARGG</sequence>
<accession>A0A0F9SL04</accession>
<feature type="region of interest" description="Disordered" evidence="1">
    <location>
        <begin position="1"/>
        <end position="35"/>
    </location>
</feature>
<feature type="region of interest" description="Disordered" evidence="1">
    <location>
        <begin position="60"/>
        <end position="222"/>
    </location>
</feature>
<name>A0A0F9SL04_9ZZZZ</name>
<evidence type="ECO:0000256" key="1">
    <source>
        <dbReference type="SAM" id="MobiDB-lite"/>
    </source>
</evidence>
<feature type="compositionally biased region" description="Basic residues" evidence="1">
    <location>
        <begin position="1"/>
        <end position="11"/>
    </location>
</feature>
<protein>
    <submittedName>
        <fullName evidence="2">Uncharacterized protein</fullName>
    </submittedName>
</protein>
<reference evidence="2" key="1">
    <citation type="journal article" date="2015" name="Nature">
        <title>Complex archaea that bridge the gap between prokaryotes and eukaryotes.</title>
        <authorList>
            <person name="Spang A."/>
            <person name="Saw J.H."/>
            <person name="Jorgensen S.L."/>
            <person name="Zaremba-Niedzwiedzka K."/>
            <person name="Martijn J."/>
            <person name="Lind A.E."/>
            <person name="van Eijk R."/>
            <person name="Schleper C."/>
            <person name="Guy L."/>
            <person name="Ettema T.J."/>
        </authorList>
    </citation>
    <scope>NUCLEOTIDE SEQUENCE</scope>
</reference>
<evidence type="ECO:0000313" key="2">
    <source>
        <dbReference type="EMBL" id="KKN37631.1"/>
    </source>
</evidence>
<feature type="compositionally biased region" description="Low complexity" evidence="1">
    <location>
        <begin position="200"/>
        <end position="213"/>
    </location>
</feature>
<feature type="compositionally biased region" description="Basic residues" evidence="1">
    <location>
        <begin position="179"/>
        <end position="188"/>
    </location>
</feature>